<evidence type="ECO:0000256" key="2">
    <source>
        <dbReference type="ARBA" id="ARBA00022679"/>
    </source>
</evidence>
<dbReference type="PROSITE" id="PS00101">
    <property type="entry name" value="HEXAPEP_TRANSFERASES"/>
    <property type="match status" value="1"/>
</dbReference>
<dbReference type="InterPro" id="IPR018357">
    <property type="entry name" value="Hexapep_transf_CS"/>
</dbReference>
<sequence>MLSLLRAIFRSAPARAVTLAIGRLGGLSGKIASAARTAAIFPHASNCFCHWSAEVKYPERVVLGQGVIIGPRCTIGAASQIRLGDHVHLSKGVYVETAGLDFSAPLPYPHVYKPITVGDGVWIGADAIILGGVTIGAGSVIGAGAVVSKDVPPNSIVTGQPARMRGRIGGDPHVRIVQ</sequence>
<dbReference type="PANTHER" id="PTHR23416">
    <property type="entry name" value="SIALIC ACID SYNTHASE-RELATED"/>
    <property type="match status" value="1"/>
</dbReference>
<dbReference type="CDD" id="cd04647">
    <property type="entry name" value="LbH_MAT_like"/>
    <property type="match status" value="1"/>
</dbReference>
<dbReference type="SUPFAM" id="SSF51161">
    <property type="entry name" value="Trimeric LpxA-like enzymes"/>
    <property type="match status" value="1"/>
</dbReference>
<dbReference type="Gene3D" id="2.160.10.10">
    <property type="entry name" value="Hexapeptide repeat proteins"/>
    <property type="match status" value="1"/>
</dbReference>
<keyword evidence="2" id="KW-0808">Transferase</keyword>
<evidence type="ECO:0000256" key="1">
    <source>
        <dbReference type="ARBA" id="ARBA00007274"/>
    </source>
</evidence>
<proteinExistence type="inferred from homology"/>
<evidence type="ECO:0000313" key="6">
    <source>
        <dbReference type="Proteomes" id="UP000196655"/>
    </source>
</evidence>
<dbReference type="AlphaFoldDB" id="A0A211ZTT2"/>
<protein>
    <recommendedName>
        <fullName evidence="7">Acetyltransferase</fullName>
    </recommendedName>
</protein>
<dbReference type="InterPro" id="IPR001451">
    <property type="entry name" value="Hexapep"/>
</dbReference>
<keyword evidence="6" id="KW-1185">Reference proteome</keyword>
<dbReference type="Proteomes" id="UP000196655">
    <property type="component" value="Unassembled WGS sequence"/>
</dbReference>
<evidence type="ECO:0008006" key="7">
    <source>
        <dbReference type="Google" id="ProtNLM"/>
    </source>
</evidence>
<gene>
    <name evidence="5" type="ORF">BWR60_02820</name>
</gene>
<dbReference type="GO" id="GO:0005829">
    <property type="term" value="C:cytosol"/>
    <property type="evidence" value="ECO:0007669"/>
    <property type="project" value="TreeGrafter"/>
</dbReference>
<dbReference type="Pfam" id="PF14602">
    <property type="entry name" value="Hexapep_2"/>
    <property type="match status" value="1"/>
</dbReference>
<dbReference type="GO" id="GO:0008374">
    <property type="term" value="F:O-acyltransferase activity"/>
    <property type="evidence" value="ECO:0007669"/>
    <property type="project" value="TreeGrafter"/>
</dbReference>
<dbReference type="InterPro" id="IPR051159">
    <property type="entry name" value="Hexapeptide_acetyltransf"/>
</dbReference>
<dbReference type="InterPro" id="IPR011004">
    <property type="entry name" value="Trimer_LpxA-like_sf"/>
</dbReference>
<dbReference type="PANTHER" id="PTHR23416:SF23">
    <property type="entry name" value="ACETYLTRANSFERASE C18B11.09C-RELATED"/>
    <property type="match status" value="1"/>
</dbReference>
<accession>A0A211ZTT2</accession>
<keyword evidence="3" id="KW-0677">Repeat</keyword>
<keyword evidence="4" id="KW-0012">Acyltransferase</keyword>
<organism evidence="5 6">
    <name type="scientific">Inquilinus limosus</name>
    <dbReference type="NCBI Taxonomy" id="171674"/>
    <lineage>
        <taxon>Bacteria</taxon>
        <taxon>Pseudomonadati</taxon>
        <taxon>Pseudomonadota</taxon>
        <taxon>Alphaproteobacteria</taxon>
        <taxon>Rhodospirillales</taxon>
        <taxon>Rhodospirillaceae</taxon>
        <taxon>Inquilinus</taxon>
    </lineage>
</organism>
<dbReference type="EMBL" id="NHON01000003">
    <property type="protein sequence ID" value="OWJ68698.1"/>
    <property type="molecule type" value="Genomic_DNA"/>
</dbReference>
<dbReference type="Pfam" id="PF00132">
    <property type="entry name" value="Hexapep"/>
    <property type="match status" value="1"/>
</dbReference>
<reference evidence="6" key="1">
    <citation type="submission" date="2017-05" db="EMBL/GenBank/DDBJ databases">
        <authorList>
            <person name="Macchi M."/>
            <person name="Festa S."/>
            <person name="Coppotelli B.M."/>
            <person name="Morelli I.S."/>
        </authorList>
    </citation>
    <scope>NUCLEOTIDE SEQUENCE [LARGE SCALE GENOMIC DNA]</scope>
    <source>
        <strain evidence="6">I</strain>
    </source>
</reference>
<evidence type="ECO:0000313" key="5">
    <source>
        <dbReference type="EMBL" id="OWJ68698.1"/>
    </source>
</evidence>
<evidence type="ECO:0000256" key="4">
    <source>
        <dbReference type="ARBA" id="ARBA00023315"/>
    </source>
</evidence>
<comment type="similarity">
    <text evidence="1">Belongs to the transferase hexapeptide repeat family.</text>
</comment>
<name>A0A211ZTT2_9PROT</name>
<comment type="caution">
    <text evidence="5">The sequence shown here is derived from an EMBL/GenBank/DDBJ whole genome shotgun (WGS) entry which is preliminary data.</text>
</comment>
<evidence type="ECO:0000256" key="3">
    <source>
        <dbReference type="ARBA" id="ARBA00022737"/>
    </source>
</evidence>